<dbReference type="Pfam" id="PF02263">
    <property type="entry name" value="GBP"/>
    <property type="match status" value="1"/>
</dbReference>
<protein>
    <recommendedName>
        <fullName evidence="5">FYVE-type domain-containing protein</fullName>
    </recommendedName>
</protein>
<evidence type="ECO:0000256" key="1">
    <source>
        <dbReference type="ARBA" id="ARBA00022723"/>
    </source>
</evidence>
<reference evidence="6 7" key="1">
    <citation type="submission" date="2024-03" db="EMBL/GenBank/DDBJ databases">
        <title>Adaptation during the transition from Ophiocordyceps entomopathogen to insect associate is accompanied by gene loss and intensified selection.</title>
        <authorList>
            <person name="Ward C.M."/>
            <person name="Onetto C.A."/>
            <person name="Borneman A.R."/>
        </authorList>
    </citation>
    <scope>NUCLEOTIDE SEQUENCE [LARGE SCALE GENOMIC DNA]</scope>
    <source>
        <strain evidence="6">AWRI1</strain>
        <tissue evidence="6">Single Adult Female</tissue>
    </source>
</reference>
<dbReference type="GO" id="GO:0003924">
    <property type="term" value="F:GTPase activity"/>
    <property type="evidence" value="ECO:0007669"/>
    <property type="project" value="InterPro"/>
</dbReference>
<dbReference type="InterPro" id="IPR015894">
    <property type="entry name" value="Guanylate-bd_N"/>
</dbReference>
<dbReference type="InterPro" id="IPR000306">
    <property type="entry name" value="Znf_FYVE"/>
</dbReference>
<evidence type="ECO:0000313" key="6">
    <source>
        <dbReference type="EMBL" id="KAK7602058.1"/>
    </source>
</evidence>
<dbReference type="InterPro" id="IPR013083">
    <property type="entry name" value="Znf_RING/FYVE/PHD"/>
</dbReference>
<dbReference type="Pfam" id="PF01363">
    <property type="entry name" value="FYVE"/>
    <property type="match status" value="2"/>
</dbReference>
<keyword evidence="3" id="KW-0862">Zinc</keyword>
<dbReference type="PROSITE" id="PS50178">
    <property type="entry name" value="ZF_FYVE"/>
    <property type="match status" value="2"/>
</dbReference>
<feature type="domain" description="FYVE-type" evidence="5">
    <location>
        <begin position="607"/>
        <end position="667"/>
    </location>
</feature>
<dbReference type="InterPro" id="IPR027417">
    <property type="entry name" value="P-loop_NTPase"/>
</dbReference>
<dbReference type="SMART" id="SM00064">
    <property type="entry name" value="FYVE"/>
    <property type="match status" value="2"/>
</dbReference>
<accession>A0AAN9Y6S6</accession>
<proteinExistence type="predicted"/>
<dbReference type="GO" id="GO:0043325">
    <property type="term" value="F:phosphatidylinositol-3,4-bisphosphate binding"/>
    <property type="evidence" value="ECO:0007669"/>
    <property type="project" value="TreeGrafter"/>
</dbReference>
<sequence>MMTINKKPSSPLLSHRHICTHQQQYSTVNSQHKFLTGLPCLTKSPVITHHHHPHTKPTDCQSASMECQLANAELPLARLTDLSISRMDLFPDYYPSSLKSNFTNVSPAIMESIDNPSLILNANQSPTSNHNVDLTDLVTQLECSKLNVDNMKCLETKENMNESFLLLNKREQLKFSTPEEFLKCLKCDENSKVKVVSIFGNTGDGKSFTLNECFFNGHEVFRTSSDQDSCTIGIWVAYDPNLKIICIDTEGLLGSTHNENQRTRLLLKVLAISDIVIYRTRSERLHRDLFTFLGTASRAYTHHFAASLQSVSQKTDSAKTSSLGPAAIIFHETRHTKILKSTKAESAEDVLRSKFAQLHLDIEAFSSLRYVGVQTIVPPTNFKDLRNAVIAELENTTVRSSRNARIVFLALKALNDKFSGDITSAMDEVMFPDQYFTCPMRCLSCDSRCSGSMGHLKENLPHSCPSKCRYEHQYGNCIYVCKLCYVNGKEVIVKPKYVASNESSWFSLAKYAWSGYLIECPHHGEIYRSRQFWFGNTDPEIKAVRSELHHVWPDQNYAHQSLQNSGQKVIDGVSYLSDAVFNVSSEPSKYVGSWVADKLAPAYWVPNSEITDCYVCQAKFNEDRILHHCRACGQGVCENCSPNNRLVPERGWTYPVRVCNRCINDSGSDRISLSSDLSSDDAEIRARKVSEAVVSTLSSVASIFQYPKSLIKDSARPTYWVPDDCIHHCIVCKCEFRNPDGSFIKNIHHCRDCGGGVCSKCSSSKVAVPHRGWDNPVRVCDKCLEKY</sequence>
<name>A0AAN9Y6S6_9HEMI</name>
<dbReference type="AlphaFoldDB" id="A0AAN9Y6S6"/>
<dbReference type="GO" id="GO:0005547">
    <property type="term" value="F:phosphatidylinositol-3,4,5-trisphosphate binding"/>
    <property type="evidence" value="ECO:0007669"/>
    <property type="project" value="TreeGrafter"/>
</dbReference>
<feature type="domain" description="FYVE-type" evidence="5">
    <location>
        <begin position="723"/>
        <end position="787"/>
    </location>
</feature>
<evidence type="ECO:0000259" key="5">
    <source>
        <dbReference type="PROSITE" id="PS50178"/>
    </source>
</evidence>
<dbReference type="GO" id="GO:0005525">
    <property type="term" value="F:GTP binding"/>
    <property type="evidence" value="ECO:0007669"/>
    <property type="project" value="InterPro"/>
</dbReference>
<dbReference type="SUPFAM" id="SSF52540">
    <property type="entry name" value="P-loop containing nucleoside triphosphate hydrolases"/>
    <property type="match status" value="1"/>
</dbReference>
<dbReference type="InterPro" id="IPR011011">
    <property type="entry name" value="Znf_FYVE_PHD"/>
</dbReference>
<dbReference type="Proteomes" id="UP001367676">
    <property type="component" value="Unassembled WGS sequence"/>
</dbReference>
<evidence type="ECO:0000256" key="4">
    <source>
        <dbReference type="PROSITE-ProRule" id="PRU00091"/>
    </source>
</evidence>
<organism evidence="6 7">
    <name type="scientific">Parthenolecanium corni</name>
    <dbReference type="NCBI Taxonomy" id="536013"/>
    <lineage>
        <taxon>Eukaryota</taxon>
        <taxon>Metazoa</taxon>
        <taxon>Ecdysozoa</taxon>
        <taxon>Arthropoda</taxon>
        <taxon>Hexapoda</taxon>
        <taxon>Insecta</taxon>
        <taxon>Pterygota</taxon>
        <taxon>Neoptera</taxon>
        <taxon>Paraneoptera</taxon>
        <taxon>Hemiptera</taxon>
        <taxon>Sternorrhyncha</taxon>
        <taxon>Coccoidea</taxon>
        <taxon>Coccidae</taxon>
        <taxon>Parthenolecanium</taxon>
    </lineage>
</organism>
<dbReference type="CDD" id="cd15734">
    <property type="entry name" value="FYVE_ZFYV1"/>
    <property type="match status" value="2"/>
</dbReference>
<keyword evidence="2 4" id="KW-0863">Zinc-finger</keyword>
<evidence type="ECO:0000256" key="3">
    <source>
        <dbReference type="ARBA" id="ARBA00022833"/>
    </source>
</evidence>
<dbReference type="PANTHER" id="PTHR46624:SF4">
    <property type="entry name" value="FYVE-TYPE DOMAIN-CONTAINING PROTEIN"/>
    <property type="match status" value="1"/>
</dbReference>
<dbReference type="EMBL" id="JBBCAQ010000010">
    <property type="protein sequence ID" value="KAK7602058.1"/>
    <property type="molecule type" value="Genomic_DNA"/>
</dbReference>
<keyword evidence="1" id="KW-0479">Metal-binding</keyword>
<dbReference type="PANTHER" id="PTHR46624">
    <property type="entry name" value="AGAP002036-PA"/>
    <property type="match status" value="1"/>
</dbReference>
<dbReference type="Gene3D" id="3.40.50.300">
    <property type="entry name" value="P-loop containing nucleotide triphosphate hydrolases"/>
    <property type="match status" value="1"/>
</dbReference>
<dbReference type="GO" id="GO:0005545">
    <property type="term" value="F:1-phosphatidylinositol binding"/>
    <property type="evidence" value="ECO:0007669"/>
    <property type="project" value="TreeGrafter"/>
</dbReference>
<evidence type="ECO:0000256" key="2">
    <source>
        <dbReference type="ARBA" id="ARBA00022771"/>
    </source>
</evidence>
<dbReference type="InterPro" id="IPR017455">
    <property type="entry name" value="Znf_FYVE-rel"/>
</dbReference>
<dbReference type="GO" id="GO:0008270">
    <property type="term" value="F:zinc ion binding"/>
    <property type="evidence" value="ECO:0007669"/>
    <property type="project" value="UniProtKB-KW"/>
</dbReference>
<comment type="caution">
    <text evidence="6">The sequence shown here is derived from an EMBL/GenBank/DDBJ whole genome shotgun (WGS) entry which is preliminary data.</text>
</comment>
<dbReference type="Gene3D" id="3.30.40.10">
    <property type="entry name" value="Zinc/RING finger domain, C3HC4 (zinc finger)"/>
    <property type="match status" value="2"/>
</dbReference>
<dbReference type="GO" id="GO:0140042">
    <property type="term" value="P:lipid droplet formation"/>
    <property type="evidence" value="ECO:0007669"/>
    <property type="project" value="TreeGrafter"/>
</dbReference>
<evidence type="ECO:0000313" key="7">
    <source>
        <dbReference type="Proteomes" id="UP001367676"/>
    </source>
</evidence>
<dbReference type="GO" id="GO:0032266">
    <property type="term" value="F:phosphatidylinositol-3-phosphate binding"/>
    <property type="evidence" value="ECO:0007669"/>
    <property type="project" value="TreeGrafter"/>
</dbReference>
<dbReference type="SUPFAM" id="SSF57903">
    <property type="entry name" value="FYVE/PHD zinc finger"/>
    <property type="match status" value="2"/>
</dbReference>
<dbReference type="InterPro" id="IPR042427">
    <property type="entry name" value="ZFYV1"/>
</dbReference>
<keyword evidence="7" id="KW-1185">Reference proteome</keyword>
<gene>
    <name evidence="6" type="ORF">V9T40_009499</name>
</gene>
<dbReference type="GO" id="GO:0005811">
    <property type="term" value="C:lipid droplet"/>
    <property type="evidence" value="ECO:0007669"/>
    <property type="project" value="TreeGrafter"/>
</dbReference>